<sequence>MGNSREPRIPKTADCEGMLVCAPNTGFRDNANIGPQVLTPDVAGETWGEGRQTIILRQTLGVRYIRGEPWQKVHPDNYRPVYGLPAETGGQQRPLASECQPQLEMERRAGEQTPTHPAKSTPAQQPNAEDREELKQGRGQQRPPPQADKLIGNDQTIPQMPPPGMMQSHNALAEVKVLVIDEADLVRPPSIYVAKEFMRRIPFGKLLLVSATHDQKTLEHYGNILTSDGANAADATHDAALADAPDVDGMGWDEDETGALLNERAKVLVVEAAKTEAFNVRCHEVRSGNVRIVESLLKWSPPTEAALEELLKLPKTERLRMEEVLAPHLSRMNQRSLPLCARIHRGLAPEDSSLSFSQVLGTLPFIALRRQSDPGLREQWSQKLREVLGNEWFEAANREALTEELREELLRALRRPLDVELVRELLLAGADLQETTSHGRSGDGESVEEDESVAKSEASVGSISPWCPVPEAARSCGELLAMRGNFSEEMASILTPGQLLPENLRRRQRLLKIAIWSCNTVLVRQFFSEWGNQPLHISAWRAFRYMTDLARRTEMEELLLLFVAQRSLETVEVPLWALIQIGRKSMGADKAKAPPELKQKVASTAAMMHLEACSKLEAAFAAEDPSAFPMDALAAIHKCADPETRSAFQAIVSACKSERRPSTLSSLMRRSKRAASQELLWELRRALCEKRTPDMALAARLLESGATMRPREGSEESSDDEEGRPGGPRFSTDFDEMPRNGLDLLALNRFADPKQLDFAINKAVEYQADVNQSGYEKPLTLAVRGRNLAAVNALLHLGATVDKQALSALRTISDRPVREEMEDKFLAAVNRGECSPQLKQLKDVSLWILVQSGNVKAAKKRLHEPGGVPVDAGVLLALRRCRDANTKEELRRLLVEKVGERSVTVAESQAATYELVTEMREAFLDERDPQEELIHELILLGANTQARGVDYESYILDLAEASDSEVSESDSSGSGSHLEM</sequence>
<evidence type="ECO:0000313" key="3">
    <source>
        <dbReference type="Proteomes" id="UP001642484"/>
    </source>
</evidence>
<protein>
    <submittedName>
        <fullName evidence="2">Uncharacterized protein</fullName>
    </submittedName>
</protein>
<comment type="caution">
    <text evidence="2">The sequence shown here is derived from an EMBL/GenBank/DDBJ whole genome shotgun (WGS) entry which is preliminary data.</text>
</comment>
<feature type="region of interest" description="Disordered" evidence="1">
    <location>
        <begin position="434"/>
        <end position="454"/>
    </location>
</feature>
<gene>
    <name evidence="2" type="ORF">CCMP2556_LOCUS31717</name>
</gene>
<feature type="region of interest" description="Disordered" evidence="1">
    <location>
        <begin position="702"/>
        <end position="737"/>
    </location>
</feature>
<evidence type="ECO:0000313" key="2">
    <source>
        <dbReference type="EMBL" id="CAK9064548.1"/>
    </source>
</evidence>
<proteinExistence type="predicted"/>
<dbReference type="EMBL" id="CAXAMN010021918">
    <property type="protein sequence ID" value="CAK9064548.1"/>
    <property type="molecule type" value="Genomic_DNA"/>
</dbReference>
<keyword evidence="3" id="KW-1185">Reference proteome</keyword>
<name>A0ABP0NMA5_9DINO</name>
<feature type="region of interest" description="Disordered" evidence="1">
    <location>
        <begin position="75"/>
        <end position="167"/>
    </location>
</feature>
<dbReference type="Proteomes" id="UP001642484">
    <property type="component" value="Unassembled WGS sequence"/>
</dbReference>
<accession>A0ABP0NMA5</accession>
<reference evidence="2 3" key="1">
    <citation type="submission" date="2024-02" db="EMBL/GenBank/DDBJ databases">
        <authorList>
            <person name="Chen Y."/>
            <person name="Shah S."/>
            <person name="Dougan E. K."/>
            <person name="Thang M."/>
            <person name="Chan C."/>
        </authorList>
    </citation>
    <scope>NUCLEOTIDE SEQUENCE [LARGE SCALE GENOMIC DNA]</scope>
</reference>
<evidence type="ECO:0000256" key="1">
    <source>
        <dbReference type="SAM" id="MobiDB-lite"/>
    </source>
</evidence>
<organism evidence="2 3">
    <name type="scientific">Durusdinium trenchii</name>
    <dbReference type="NCBI Taxonomy" id="1381693"/>
    <lineage>
        <taxon>Eukaryota</taxon>
        <taxon>Sar</taxon>
        <taxon>Alveolata</taxon>
        <taxon>Dinophyceae</taxon>
        <taxon>Suessiales</taxon>
        <taxon>Symbiodiniaceae</taxon>
        <taxon>Durusdinium</taxon>
    </lineage>
</organism>